<dbReference type="Proteomes" id="UP000184518">
    <property type="component" value="Unassembled WGS sequence"/>
</dbReference>
<reference evidence="2" key="1">
    <citation type="submission" date="2016-11" db="EMBL/GenBank/DDBJ databases">
        <authorList>
            <person name="Varghese N."/>
            <person name="Submissions S."/>
        </authorList>
    </citation>
    <scope>NUCLEOTIDE SEQUENCE [LARGE SCALE GENOMIC DNA]</scope>
    <source>
        <strain evidence="2">DSM 27619</strain>
    </source>
</reference>
<evidence type="ECO:0000313" key="2">
    <source>
        <dbReference type="Proteomes" id="UP000184518"/>
    </source>
</evidence>
<dbReference type="AlphaFoldDB" id="A0A1M5MZU6"/>
<dbReference type="RefSeq" id="WP_072964277.1">
    <property type="nucleotide sequence ID" value="NZ_FQUT01000030.1"/>
</dbReference>
<evidence type="ECO:0000313" key="1">
    <source>
        <dbReference type="EMBL" id="SHG82856.1"/>
    </source>
</evidence>
<protein>
    <submittedName>
        <fullName evidence="1">Uncharacterized protein</fullName>
    </submittedName>
</protein>
<dbReference type="OrthoDB" id="1251922at2"/>
<accession>A0A1M5MZU6</accession>
<proteinExistence type="predicted"/>
<name>A0A1M5MZU6_9FLAO</name>
<sequence length="101" mass="11138">MIKQFIIKNLLSIHSGGVGGKIWASIKLAVVPAAGLSLSEKLTGWYIERETYILILAFSLIDDLILGVWKHLENHSFTATQSLLTLCNTSKPKNSRLVSSK</sequence>
<dbReference type="EMBL" id="FQUT01000030">
    <property type="protein sequence ID" value="SHG82856.1"/>
    <property type="molecule type" value="Genomic_DNA"/>
</dbReference>
<gene>
    <name evidence="1" type="ORF">SAMN05443633_1302</name>
</gene>
<dbReference type="STRING" id="1416778.SAMN05443633_1302"/>
<organism evidence="1 2">
    <name type="scientific">Chryseobacterium arachidis</name>
    <dbReference type="NCBI Taxonomy" id="1416778"/>
    <lineage>
        <taxon>Bacteria</taxon>
        <taxon>Pseudomonadati</taxon>
        <taxon>Bacteroidota</taxon>
        <taxon>Flavobacteriia</taxon>
        <taxon>Flavobacteriales</taxon>
        <taxon>Weeksellaceae</taxon>
        <taxon>Chryseobacterium group</taxon>
        <taxon>Chryseobacterium</taxon>
    </lineage>
</organism>
<keyword evidence="2" id="KW-1185">Reference proteome</keyword>